<protein>
    <recommendedName>
        <fullName evidence="1">PilZ domain-containing protein</fullName>
    </recommendedName>
</protein>
<dbReference type="RefSeq" id="WP_161839287.1">
    <property type="nucleotide sequence ID" value="NZ_CP048000.1"/>
</dbReference>
<feature type="domain" description="PilZ" evidence="1">
    <location>
        <begin position="98"/>
        <end position="199"/>
    </location>
</feature>
<dbReference type="InterPro" id="IPR009875">
    <property type="entry name" value="PilZ_domain"/>
</dbReference>
<reference evidence="2 3" key="1">
    <citation type="submission" date="2020-01" db="EMBL/GenBank/DDBJ databases">
        <title>Genome analysis of Anaerocolumna sp. CBA3638.</title>
        <authorList>
            <person name="Kim J."/>
            <person name="Roh S.W."/>
        </authorList>
    </citation>
    <scope>NUCLEOTIDE SEQUENCE [LARGE SCALE GENOMIC DNA]</scope>
    <source>
        <strain evidence="2 3">CBA3638</strain>
    </source>
</reference>
<dbReference type="KEGG" id="anr:Ana3638_18125"/>
<evidence type="ECO:0000313" key="2">
    <source>
        <dbReference type="EMBL" id="QHQ62464.1"/>
    </source>
</evidence>
<organism evidence="2 3">
    <name type="scientific">Anaerocolumna sedimenticola</name>
    <dbReference type="NCBI Taxonomy" id="2696063"/>
    <lineage>
        <taxon>Bacteria</taxon>
        <taxon>Bacillati</taxon>
        <taxon>Bacillota</taxon>
        <taxon>Clostridia</taxon>
        <taxon>Lachnospirales</taxon>
        <taxon>Lachnospiraceae</taxon>
        <taxon>Anaerocolumna</taxon>
    </lineage>
</organism>
<evidence type="ECO:0000259" key="1">
    <source>
        <dbReference type="Pfam" id="PF07238"/>
    </source>
</evidence>
<name>A0A6P1TN97_9FIRM</name>
<dbReference type="GO" id="GO:0035438">
    <property type="term" value="F:cyclic-di-GMP binding"/>
    <property type="evidence" value="ECO:0007669"/>
    <property type="project" value="InterPro"/>
</dbReference>
<dbReference type="SUPFAM" id="SSF141371">
    <property type="entry name" value="PilZ domain-like"/>
    <property type="match status" value="1"/>
</dbReference>
<accession>A0A6P1TN97</accession>
<dbReference type="Gene3D" id="2.40.10.220">
    <property type="entry name" value="predicted glycosyltransferase like domains"/>
    <property type="match status" value="1"/>
</dbReference>
<dbReference type="EMBL" id="CP048000">
    <property type="protein sequence ID" value="QHQ62464.1"/>
    <property type="molecule type" value="Genomic_DNA"/>
</dbReference>
<evidence type="ECO:0000313" key="3">
    <source>
        <dbReference type="Proteomes" id="UP000464314"/>
    </source>
</evidence>
<keyword evidence="3" id="KW-1185">Reference proteome</keyword>
<proteinExistence type="predicted"/>
<gene>
    <name evidence="2" type="ORF">Ana3638_18125</name>
</gene>
<dbReference type="Pfam" id="PF07238">
    <property type="entry name" value="PilZ"/>
    <property type="match status" value="1"/>
</dbReference>
<dbReference type="Proteomes" id="UP000464314">
    <property type="component" value="Chromosome"/>
</dbReference>
<sequence>MNLIDLPDNAKLELRFTFKSKNYSMEVEIQMKIVNTIFIQAISCNGAPIDNMGVNDPVLIYKTEKGLYLFKEAAFKLVHIKGVNMYAVTCQNEADKVNRRAAYRVYMNEPVILRITKFNRNKIELSGILKDLSLTGMGIILPYKGDDIQTIEIQLELGRNTDISLVGRVVRIKELANNKGYLYGCSFQTQKDALSRYIFSRQVRNKIHN</sequence>
<dbReference type="AlphaFoldDB" id="A0A6P1TN97"/>